<reference evidence="1 2" key="1">
    <citation type="journal article" date="2019" name="Int. J. Syst. Evol. Microbiol.">
        <title>The Global Catalogue of Microorganisms (GCM) 10K type strain sequencing project: providing services to taxonomists for standard genome sequencing and annotation.</title>
        <authorList>
            <consortium name="The Broad Institute Genomics Platform"/>
            <consortium name="The Broad Institute Genome Sequencing Center for Infectious Disease"/>
            <person name="Wu L."/>
            <person name="Ma J."/>
        </authorList>
    </citation>
    <scope>NUCLEOTIDE SEQUENCE [LARGE SCALE GENOMIC DNA]</scope>
    <source>
        <strain evidence="1 2">JCM 10649</strain>
    </source>
</reference>
<dbReference type="EMBL" id="BAAAHB010000059">
    <property type="protein sequence ID" value="GAA0478595.1"/>
    <property type="molecule type" value="Genomic_DNA"/>
</dbReference>
<evidence type="ECO:0000313" key="1">
    <source>
        <dbReference type="EMBL" id="GAA0478595.1"/>
    </source>
</evidence>
<gene>
    <name evidence="1" type="ORF">GCM10009544_45630</name>
</gene>
<sequence length="52" mass="5491">MTDADDFPPTDAGLMHCAHCGWSVQEGPAGGYVCGQCFHTVEPQRTGPPESV</sequence>
<evidence type="ECO:0000313" key="2">
    <source>
        <dbReference type="Proteomes" id="UP001499895"/>
    </source>
</evidence>
<name>A0ABN1AK59_9ACTN</name>
<keyword evidence="2" id="KW-1185">Reference proteome</keyword>
<evidence type="ECO:0008006" key="3">
    <source>
        <dbReference type="Google" id="ProtNLM"/>
    </source>
</evidence>
<accession>A0ABN1AK59</accession>
<dbReference type="Proteomes" id="UP001499895">
    <property type="component" value="Unassembled WGS sequence"/>
</dbReference>
<organism evidence="1 2">
    <name type="scientific">Streptomyces stramineus</name>
    <dbReference type="NCBI Taxonomy" id="173861"/>
    <lineage>
        <taxon>Bacteria</taxon>
        <taxon>Bacillati</taxon>
        <taxon>Actinomycetota</taxon>
        <taxon>Actinomycetes</taxon>
        <taxon>Kitasatosporales</taxon>
        <taxon>Streptomycetaceae</taxon>
        <taxon>Streptomyces</taxon>
    </lineage>
</organism>
<comment type="caution">
    <text evidence="1">The sequence shown here is derived from an EMBL/GenBank/DDBJ whole genome shotgun (WGS) entry which is preliminary data.</text>
</comment>
<protein>
    <recommendedName>
        <fullName evidence="3">Small CPxCG-related zinc finger protein</fullName>
    </recommendedName>
</protein>
<proteinExistence type="predicted"/>